<keyword evidence="3" id="KW-1185">Reference proteome</keyword>
<name>A0AAP0HWT0_9MAGN</name>
<organism evidence="2 3">
    <name type="scientific">Stephania cephalantha</name>
    <dbReference type="NCBI Taxonomy" id="152367"/>
    <lineage>
        <taxon>Eukaryota</taxon>
        <taxon>Viridiplantae</taxon>
        <taxon>Streptophyta</taxon>
        <taxon>Embryophyta</taxon>
        <taxon>Tracheophyta</taxon>
        <taxon>Spermatophyta</taxon>
        <taxon>Magnoliopsida</taxon>
        <taxon>Ranunculales</taxon>
        <taxon>Menispermaceae</taxon>
        <taxon>Menispermoideae</taxon>
        <taxon>Cissampelideae</taxon>
        <taxon>Stephania</taxon>
    </lineage>
</organism>
<dbReference type="EMBL" id="JBBNAG010000009">
    <property type="protein sequence ID" value="KAK9104518.1"/>
    <property type="molecule type" value="Genomic_DNA"/>
</dbReference>
<dbReference type="AlphaFoldDB" id="A0AAP0HWT0"/>
<protein>
    <submittedName>
        <fullName evidence="2">Uncharacterized protein</fullName>
    </submittedName>
</protein>
<feature type="compositionally biased region" description="Basic residues" evidence="1">
    <location>
        <begin position="1"/>
        <end position="12"/>
    </location>
</feature>
<feature type="region of interest" description="Disordered" evidence="1">
    <location>
        <begin position="1"/>
        <end position="32"/>
    </location>
</feature>
<gene>
    <name evidence="2" type="ORF">Scep_021362</name>
</gene>
<evidence type="ECO:0000313" key="2">
    <source>
        <dbReference type="EMBL" id="KAK9104518.1"/>
    </source>
</evidence>
<reference evidence="2 3" key="1">
    <citation type="submission" date="2024-01" db="EMBL/GenBank/DDBJ databases">
        <title>Genome assemblies of Stephania.</title>
        <authorList>
            <person name="Yang L."/>
        </authorList>
    </citation>
    <scope>NUCLEOTIDE SEQUENCE [LARGE SCALE GENOMIC DNA]</scope>
    <source>
        <strain evidence="2">JXDWG</strain>
        <tissue evidence="2">Leaf</tissue>
    </source>
</reference>
<dbReference type="Proteomes" id="UP001419268">
    <property type="component" value="Unassembled WGS sequence"/>
</dbReference>
<evidence type="ECO:0000256" key="1">
    <source>
        <dbReference type="SAM" id="MobiDB-lite"/>
    </source>
</evidence>
<evidence type="ECO:0000313" key="3">
    <source>
        <dbReference type="Proteomes" id="UP001419268"/>
    </source>
</evidence>
<accession>A0AAP0HWT0</accession>
<sequence>MMRQRRRSRGQRLHGELRPEIARSGRRESEEVRTMRDAARRLRDSARRLAAFSSDDARATTRRGGRHFNKTRLRDGSLANGTRSVGHGTYDVIVKCRVRISRRDRDVLRFAISRDPYRSVINNRPYPICSALQDRALLNYSHVVIHLLMTPIAHSPPSTNHHDDLDAHIKLKLFNILRFVCPPGKGAEESSAAGF</sequence>
<feature type="compositionally biased region" description="Basic and acidic residues" evidence="1">
    <location>
        <begin position="13"/>
        <end position="32"/>
    </location>
</feature>
<proteinExistence type="predicted"/>
<comment type="caution">
    <text evidence="2">The sequence shown here is derived from an EMBL/GenBank/DDBJ whole genome shotgun (WGS) entry which is preliminary data.</text>
</comment>